<dbReference type="Proteomes" id="UP000274578">
    <property type="component" value="Chromosome 1"/>
</dbReference>
<sequence length="87" mass="10502">MQNRKDCLSLWQIKVMIMETTVFNPTQIHLLKMFEIDKSEEGLEELKEVLYHYYSKKMNKALDWLWDTGQLDQKRLDDINETDLHAL</sequence>
<gene>
    <name evidence="1" type="ORF">NCTC13071_00587</name>
</gene>
<dbReference type="EMBL" id="LR134384">
    <property type="protein sequence ID" value="VEH14610.1"/>
    <property type="molecule type" value="Genomic_DNA"/>
</dbReference>
<organism evidence="1 2">
    <name type="scientific">Segatella oris</name>
    <dbReference type="NCBI Taxonomy" id="28135"/>
    <lineage>
        <taxon>Bacteria</taxon>
        <taxon>Pseudomonadati</taxon>
        <taxon>Bacteroidota</taxon>
        <taxon>Bacteroidia</taxon>
        <taxon>Bacteroidales</taxon>
        <taxon>Prevotellaceae</taxon>
        <taxon>Segatella</taxon>
    </lineage>
</organism>
<protein>
    <submittedName>
        <fullName evidence="1">Uncharacterized protein</fullName>
    </submittedName>
</protein>
<dbReference type="KEGG" id="poc:NCTC13071_00587"/>
<reference evidence="1 2" key="1">
    <citation type="submission" date="2018-12" db="EMBL/GenBank/DDBJ databases">
        <authorList>
            <consortium name="Pathogen Informatics"/>
        </authorList>
    </citation>
    <scope>NUCLEOTIDE SEQUENCE [LARGE SCALE GENOMIC DNA]</scope>
    <source>
        <strain evidence="1 2">NCTC13071</strain>
    </source>
</reference>
<accession>A0A448L3R7</accession>
<evidence type="ECO:0000313" key="2">
    <source>
        <dbReference type="Proteomes" id="UP000274578"/>
    </source>
</evidence>
<name>A0A448L3R7_9BACT</name>
<proteinExistence type="predicted"/>
<evidence type="ECO:0000313" key="1">
    <source>
        <dbReference type="EMBL" id="VEH14610.1"/>
    </source>
</evidence>
<dbReference type="AlphaFoldDB" id="A0A448L3R7"/>